<dbReference type="GO" id="GO:0043565">
    <property type="term" value="F:sequence-specific DNA binding"/>
    <property type="evidence" value="ECO:0007669"/>
    <property type="project" value="InterPro"/>
</dbReference>
<dbReference type="KEGG" id="hcv:FTV88_2599"/>
<reference evidence="6" key="1">
    <citation type="submission" date="2019-11" db="EMBL/GenBank/DDBJ databases">
        <title>Genome sequence of Heliorestis convoluta strain HH, an alkaliphilic and minimalistic phototrophic bacterium from a soda lake in Egypt.</title>
        <authorList>
            <person name="Dewey E.D."/>
            <person name="Stokes L.M."/>
            <person name="Burchell B.M."/>
            <person name="Shaffer K.N."/>
            <person name="Huntington A.M."/>
            <person name="Baker J.M."/>
            <person name="Nadendla S."/>
            <person name="Giglio M.G."/>
            <person name="Touchman J.W."/>
            <person name="Blankenship R.E."/>
            <person name="Madigan M.T."/>
            <person name="Sattley W.M."/>
        </authorList>
    </citation>
    <scope>NUCLEOTIDE SEQUENCE [LARGE SCALE GENOMIC DNA]</scope>
    <source>
        <strain evidence="6">HH</strain>
    </source>
</reference>
<evidence type="ECO:0000256" key="2">
    <source>
        <dbReference type="ARBA" id="ARBA00023125"/>
    </source>
</evidence>
<dbReference type="Gene3D" id="1.10.10.10">
    <property type="entry name" value="Winged helix-like DNA-binding domain superfamily/Winged helix DNA-binding domain"/>
    <property type="match status" value="1"/>
</dbReference>
<keyword evidence="2" id="KW-0238">DNA-binding</keyword>
<dbReference type="AlphaFoldDB" id="A0A5Q2N5S3"/>
<dbReference type="PANTHER" id="PTHR43537">
    <property type="entry name" value="TRANSCRIPTIONAL REGULATOR, GNTR FAMILY"/>
    <property type="match status" value="1"/>
</dbReference>
<protein>
    <submittedName>
        <fullName evidence="5">GntR family transcriptional regulator</fullName>
    </submittedName>
</protein>
<dbReference type="RefSeq" id="WP_153725809.1">
    <property type="nucleotide sequence ID" value="NZ_CP045875.1"/>
</dbReference>
<dbReference type="SUPFAM" id="SSF46785">
    <property type="entry name" value="Winged helix' DNA-binding domain"/>
    <property type="match status" value="1"/>
</dbReference>
<proteinExistence type="predicted"/>
<evidence type="ECO:0000313" key="5">
    <source>
        <dbReference type="EMBL" id="QGG48692.1"/>
    </source>
</evidence>
<feature type="domain" description="HTH gntR-type" evidence="4">
    <location>
        <begin position="14"/>
        <end position="81"/>
    </location>
</feature>
<keyword evidence="3" id="KW-0804">Transcription</keyword>
<dbReference type="Pfam" id="PF00392">
    <property type="entry name" value="GntR"/>
    <property type="match status" value="1"/>
</dbReference>
<dbReference type="CDD" id="cd07377">
    <property type="entry name" value="WHTH_GntR"/>
    <property type="match status" value="1"/>
</dbReference>
<dbReference type="Pfam" id="PF07729">
    <property type="entry name" value="FCD"/>
    <property type="match status" value="1"/>
</dbReference>
<dbReference type="InterPro" id="IPR011711">
    <property type="entry name" value="GntR_C"/>
</dbReference>
<evidence type="ECO:0000313" key="6">
    <source>
        <dbReference type="Proteomes" id="UP000366051"/>
    </source>
</evidence>
<dbReference type="InterPro" id="IPR000524">
    <property type="entry name" value="Tscrpt_reg_HTH_GntR"/>
</dbReference>
<dbReference type="Proteomes" id="UP000366051">
    <property type="component" value="Chromosome"/>
</dbReference>
<dbReference type="SMART" id="SM00345">
    <property type="entry name" value="HTH_GNTR"/>
    <property type="match status" value="1"/>
</dbReference>
<dbReference type="Gene3D" id="1.20.120.530">
    <property type="entry name" value="GntR ligand-binding domain-like"/>
    <property type="match status" value="1"/>
</dbReference>
<dbReference type="SMART" id="SM00895">
    <property type="entry name" value="FCD"/>
    <property type="match status" value="1"/>
</dbReference>
<dbReference type="InterPro" id="IPR000485">
    <property type="entry name" value="AsnC-type_HTH_dom"/>
</dbReference>
<dbReference type="SUPFAM" id="SSF48008">
    <property type="entry name" value="GntR ligand-binding domain-like"/>
    <property type="match status" value="1"/>
</dbReference>
<dbReference type="OrthoDB" id="9781630at2"/>
<dbReference type="PRINTS" id="PR00035">
    <property type="entry name" value="HTHGNTR"/>
</dbReference>
<evidence type="ECO:0000256" key="1">
    <source>
        <dbReference type="ARBA" id="ARBA00023015"/>
    </source>
</evidence>
<keyword evidence="1" id="KW-0805">Transcription regulation</keyword>
<dbReference type="PROSITE" id="PS50949">
    <property type="entry name" value="HTH_GNTR"/>
    <property type="match status" value="1"/>
</dbReference>
<dbReference type="GO" id="GO:0003700">
    <property type="term" value="F:DNA-binding transcription factor activity"/>
    <property type="evidence" value="ECO:0007669"/>
    <property type="project" value="InterPro"/>
</dbReference>
<evidence type="ECO:0000259" key="4">
    <source>
        <dbReference type="PROSITE" id="PS50949"/>
    </source>
</evidence>
<dbReference type="PANTHER" id="PTHR43537:SF24">
    <property type="entry name" value="GLUCONATE OPERON TRANSCRIPTIONAL REPRESSOR"/>
    <property type="match status" value="1"/>
</dbReference>
<dbReference type="EMBL" id="CP045875">
    <property type="protein sequence ID" value="QGG48692.1"/>
    <property type="molecule type" value="Genomic_DNA"/>
</dbReference>
<evidence type="ECO:0000256" key="3">
    <source>
        <dbReference type="ARBA" id="ARBA00023163"/>
    </source>
</evidence>
<keyword evidence="6" id="KW-1185">Reference proteome</keyword>
<accession>A0A5Q2N5S3</accession>
<dbReference type="InterPro" id="IPR036390">
    <property type="entry name" value="WH_DNA-bd_sf"/>
</dbReference>
<sequence>MERRFVPIKLDNYRPLRDIVFENLREAIIEGVLKPGERLMEIQLAEEMGVSRTPVREAIRKLELEGFIVMVPRKGAYVAGISVKDITDVFELRAALEALAAGLAAQRITEAEIEELERLLVHTSGSSSSKQFDLEVLVAGDISLHDIIYKASRNQRLVQNINHLREQLQRLRTTSLAHPGRMREAWEEHRKIVEAISERNVTLAQTLAWEHIENAENSVLEAMGVVKEKLHSDVKS</sequence>
<dbReference type="PRINTS" id="PR00033">
    <property type="entry name" value="HTHASNC"/>
</dbReference>
<dbReference type="InterPro" id="IPR008920">
    <property type="entry name" value="TF_FadR/GntR_C"/>
</dbReference>
<organism evidence="5 6">
    <name type="scientific">Heliorestis convoluta</name>
    <dbReference type="NCBI Taxonomy" id="356322"/>
    <lineage>
        <taxon>Bacteria</taxon>
        <taxon>Bacillati</taxon>
        <taxon>Bacillota</taxon>
        <taxon>Clostridia</taxon>
        <taxon>Eubacteriales</taxon>
        <taxon>Heliobacteriaceae</taxon>
        <taxon>Heliorestis</taxon>
    </lineage>
</organism>
<name>A0A5Q2N5S3_9FIRM</name>
<dbReference type="InterPro" id="IPR036388">
    <property type="entry name" value="WH-like_DNA-bd_sf"/>
</dbReference>
<gene>
    <name evidence="5" type="ORF">FTV88_2599</name>
</gene>